<evidence type="ECO:0000256" key="4">
    <source>
        <dbReference type="ARBA" id="ARBA00023284"/>
    </source>
</evidence>
<evidence type="ECO:0000259" key="6">
    <source>
        <dbReference type="PROSITE" id="PS51352"/>
    </source>
</evidence>
<proteinExistence type="predicted"/>
<dbReference type="PANTHER" id="PTHR42852">
    <property type="entry name" value="THIOL:DISULFIDE INTERCHANGE PROTEIN DSBE"/>
    <property type="match status" value="1"/>
</dbReference>
<keyword evidence="8" id="KW-1185">Reference proteome</keyword>
<dbReference type="PANTHER" id="PTHR42852:SF6">
    <property type="entry name" value="THIOL:DISULFIDE INTERCHANGE PROTEIN DSBE"/>
    <property type="match status" value="1"/>
</dbReference>
<dbReference type="AlphaFoldDB" id="A0A377R2K0"/>
<dbReference type="Proteomes" id="UP000254293">
    <property type="component" value="Unassembled WGS sequence"/>
</dbReference>
<reference evidence="7 8" key="1">
    <citation type="submission" date="2018-06" db="EMBL/GenBank/DDBJ databases">
        <authorList>
            <consortium name="Pathogen Informatics"/>
            <person name="Doyle S."/>
        </authorList>
    </citation>
    <scope>NUCLEOTIDE SEQUENCE [LARGE SCALE GENOMIC DNA]</scope>
    <source>
        <strain evidence="7 8">NCTC13336</strain>
    </source>
</reference>
<dbReference type="PROSITE" id="PS51257">
    <property type="entry name" value="PROKAR_LIPOPROTEIN"/>
    <property type="match status" value="1"/>
</dbReference>
<dbReference type="InterPro" id="IPR000866">
    <property type="entry name" value="AhpC/TSA"/>
</dbReference>
<evidence type="ECO:0000313" key="7">
    <source>
        <dbReference type="EMBL" id="STR00521.1"/>
    </source>
</evidence>
<name>A0A377R2K0_9NEIS</name>
<evidence type="ECO:0000256" key="2">
    <source>
        <dbReference type="ARBA" id="ARBA00022748"/>
    </source>
</evidence>
<dbReference type="GO" id="GO:0016209">
    <property type="term" value="F:antioxidant activity"/>
    <property type="evidence" value="ECO:0007669"/>
    <property type="project" value="InterPro"/>
</dbReference>
<dbReference type="GO" id="GO:0017004">
    <property type="term" value="P:cytochrome complex assembly"/>
    <property type="evidence" value="ECO:0007669"/>
    <property type="project" value="UniProtKB-KW"/>
</dbReference>
<feature type="signal peptide" evidence="5">
    <location>
        <begin position="1"/>
        <end position="20"/>
    </location>
</feature>
<dbReference type="Gene3D" id="3.40.30.10">
    <property type="entry name" value="Glutaredoxin"/>
    <property type="match status" value="1"/>
</dbReference>
<dbReference type="InterPro" id="IPR036249">
    <property type="entry name" value="Thioredoxin-like_sf"/>
</dbReference>
<gene>
    <name evidence="7" type="primary">resA_2</name>
    <name evidence="7" type="ORF">NCTC13336_00730</name>
</gene>
<sequence length="158" mass="16978">MMKSAAFAAALLLACTALSAADLAAFPDGKARDFPELKAPVRVVNFWGSYCKPCVKEMPEMSAWFKKQKKGSVDLVGIAVDRKENIAAFLQKTPVSYPVWLYTGSDSRSFMKAHGNTVGALPFTTVEAVKCGKREAILGGVDAKKLDEAVKKVSAACK</sequence>
<keyword evidence="4" id="KW-0676">Redox-active center</keyword>
<dbReference type="GO" id="GO:0016491">
    <property type="term" value="F:oxidoreductase activity"/>
    <property type="evidence" value="ECO:0007669"/>
    <property type="project" value="InterPro"/>
</dbReference>
<keyword evidence="2" id="KW-0201">Cytochrome c-type biogenesis</keyword>
<dbReference type="EMBL" id="UGJJ01000001">
    <property type="protein sequence ID" value="STR00521.1"/>
    <property type="molecule type" value="Genomic_DNA"/>
</dbReference>
<comment type="subcellular location">
    <subcellularLocation>
        <location evidence="1">Cell envelope</location>
    </subcellularLocation>
</comment>
<keyword evidence="5" id="KW-0732">Signal</keyword>
<evidence type="ECO:0000256" key="5">
    <source>
        <dbReference type="SAM" id="SignalP"/>
    </source>
</evidence>
<dbReference type="CDD" id="cd02966">
    <property type="entry name" value="TlpA_like_family"/>
    <property type="match status" value="1"/>
</dbReference>
<dbReference type="SUPFAM" id="SSF52833">
    <property type="entry name" value="Thioredoxin-like"/>
    <property type="match status" value="1"/>
</dbReference>
<dbReference type="InterPro" id="IPR050553">
    <property type="entry name" value="Thioredoxin_ResA/DsbE_sf"/>
</dbReference>
<evidence type="ECO:0000256" key="1">
    <source>
        <dbReference type="ARBA" id="ARBA00004196"/>
    </source>
</evidence>
<protein>
    <submittedName>
        <fullName evidence="7">Thiol-disulfide oxidoreductase resA</fullName>
    </submittedName>
</protein>
<accession>A0A377R2K0</accession>
<dbReference type="InterPro" id="IPR013766">
    <property type="entry name" value="Thioredoxin_domain"/>
</dbReference>
<evidence type="ECO:0000313" key="8">
    <source>
        <dbReference type="Proteomes" id="UP000254293"/>
    </source>
</evidence>
<feature type="chain" id="PRO_5016707207" evidence="5">
    <location>
        <begin position="21"/>
        <end position="158"/>
    </location>
</feature>
<dbReference type="PROSITE" id="PS51352">
    <property type="entry name" value="THIOREDOXIN_2"/>
    <property type="match status" value="1"/>
</dbReference>
<evidence type="ECO:0000256" key="3">
    <source>
        <dbReference type="ARBA" id="ARBA00023157"/>
    </source>
</evidence>
<keyword evidence="3" id="KW-1015">Disulfide bond</keyword>
<organism evidence="7 8">
    <name type="scientific">Kingella potus</name>
    <dbReference type="NCBI Taxonomy" id="265175"/>
    <lineage>
        <taxon>Bacteria</taxon>
        <taxon>Pseudomonadati</taxon>
        <taxon>Pseudomonadota</taxon>
        <taxon>Betaproteobacteria</taxon>
        <taxon>Neisseriales</taxon>
        <taxon>Neisseriaceae</taxon>
        <taxon>Kingella</taxon>
    </lineage>
</organism>
<dbReference type="GO" id="GO:0030313">
    <property type="term" value="C:cell envelope"/>
    <property type="evidence" value="ECO:0007669"/>
    <property type="project" value="UniProtKB-SubCell"/>
</dbReference>
<feature type="domain" description="Thioredoxin" evidence="6">
    <location>
        <begin position="12"/>
        <end position="155"/>
    </location>
</feature>
<dbReference type="Pfam" id="PF00578">
    <property type="entry name" value="AhpC-TSA"/>
    <property type="match status" value="1"/>
</dbReference>